<gene>
    <name evidence="1" type="ORF">RRG08_033229</name>
</gene>
<keyword evidence="2" id="KW-1185">Reference proteome</keyword>
<reference evidence="1" key="1">
    <citation type="journal article" date="2023" name="G3 (Bethesda)">
        <title>A reference genome for the long-term kleptoplast-retaining sea slug Elysia crispata morphotype clarki.</title>
        <authorList>
            <person name="Eastman K.E."/>
            <person name="Pendleton A.L."/>
            <person name="Shaikh M.A."/>
            <person name="Suttiyut T."/>
            <person name="Ogas R."/>
            <person name="Tomko P."/>
            <person name="Gavelis G."/>
            <person name="Widhalm J.R."/>
            <person name="Wisecaver J.H."/>
        </authorList>
    </citation>
    <scope>NUCLEOTIDE SEQUENCE</scope>
    <source>
        <strain evidence="1">ECLA1</strain>
    </source>
</reference>
<sequence length="138" mass="15358">MPLIRQVSPLIMEGKFGVGGMNADPCTTLRTCTNNIQFNTTSGTWSFINSRPSTRAGWTNKVNPICDNLSTRKVCSTYESCTNQTDRNNYNVAEKKTTFMCSTNGQSFLRRIYDEASSCIGNSTKTQLAITNRQTCKT</sequence>
<accession>A0AAE1CRG4</accession>
<proteinExistence type="predicted"/>
<evidence type="ECO:0000313" key="1">
    <source>
        <dbReference type="EMBL" id="KAK3730796.1"/>
    </source>
</evidence>
<organism evidence="1 2">
    <name type="scientific">Elysia crispata</name>
    <name type="common">lettuce slug</name>
    <dbReference type="NCBI Taxonomy" id="231223"/>
    <lineage>
        <taxon>Eukaryota</taxon>
        <taxon>Metazoa</taxon>
        <taxon>Spiralia</taxon>
        <taxon>Lophotrochozoa</taxon>
        <taxon>Mollusca</taxon>
        <taxon>Gastropoda</taxon>
        <taxon>Heterobranchia</taxon>
        <taxon>Euthyneura</taxon>
        <taxon>Panpulmonata</taxon>
        <taxon>Sacoglossa</taxon>
        <taxon>Placobranchoidea</taxon>
        <taxon>Plakobranchidae</taxon>
        <taxon>Elysia</taxon>
    </lineage>
</organism>
<name>A0AAE1CRG4_9GAST</name>
<evidence type="ECO:0000313" key="2">
    <source>
        <dbReference type="Proteomes" id="UP001283361"/>
    </source>
</evidence>
<dbReference type="AlphaFoldDB" id="A0AAE1CRG4"/>
<dbReference type="EMBL" id="JAWDGP010007055">
    <property type="protein sequence ID" value="KAK3730796.1"/>
    <property type="molecule type" value="Genomic_DNA"/>
</dbReference>
<dbReference type="Proteomes" id="UP001283361">
    <property type="component" value="Unassembled WGS sequence"/>
</dbReference>
<protein>
    <submittedName>
        <fullName evidence="1">Uncharacterized protein</fullName>
    </submittedName>
</protein>
<comment type="caution">
    <text evidence="1">The sequence shown here is derived from an EMBL/GenBank/DDBJ whole genome shotgun (WGS) entry which is preliminary data.</text>
</comment>